<name>A0A930DQI7_9FIRM</name>
<dbReference type="GO" id="GO:0070403">
    <property type="term" value="F:NAD+ binding"/>
    <property type="evidence" value="ECO:0007669"/>
    <property type="project" value="InterPro"/>
</dbReference>
<sequence>MGFKNVTVAGGGVLGSQIAFQTAYCGFNVKIWLRSEESIARCQPKLDRLKAIYLGILEAMKTDPSAYARGLSKKYPLSAEEIEECKNKVEEAYKNIVLTSSYEEAAKDADLVIEAIAES</sequence>
<feature type="non-terminal residue" evidence="2">
    <location>
        <position position="119"/>
    </location>
</feature>
<dbReference type="AlphaFoldDB" id="A0A930DQI7"/>
<evidence type="ECO:0000313" key="3">
    <source>
        <dbReference type="Proteomes" id="UP000709351"/>
    </source>
</evidence>
<dbReference type="Proteomes" id="UP000709351">
    <property type="component" value="Unassembled WGS sequence"/>
</dbReference>
<dbReference type="InterPro" id="IPR006176">
    <property type="entry name" value="3-OHacyl-CoA_DH_NAD-bd"/>
</dbReference>
<evidence type="ECO:0000259" key="1">
    <source>
        <dbReference type="Pfam" id="PF02737"/>
    </source>
</evidence>
<feature type="domain" description="3-hydroxyacyl-CoA dehydrogenase NAD binding" evidence="1">
    <location>
        <begin position="5"/>
        <end position="118"/>
    </location>
</feature>
<dbReference type="GO" id="GO:0006631">
    <property type="term" value="P:fatty acid metabolic process"/>
    <property type="evidence" value="ECO:0007669"/>
    <property type="project" value="InterPro"/>
</dbReference>
<gene>
    <name evidence="2" type="ORF">HXM93_01950</name>
</gene>
<organism evidence="2 3">
    <name type="scientific">Oribacterium parvum</name>
    <dbReference type="NCBI Taxonomy" id="1501329"/>
    <lineage>
        <taxon>Bacteria</taxon>
        <taxon>Bacillati</taxon>
        <taxon>Bacillota</taxon>
        <taxon>Clostridia</taxon>
        <taxon>Lachnospirales</taxon>
        <taxon>Lachnospiraceae</taxon>
        <taxon>Oribacterium</taxon>
    </lineage>
</organism>
<reference evidence="2" key="1">
    <citation type="submission" date="2020-04" db="EMBL/GenBank/DDBJ databases">
        <title>Deep metagenomics examines the oral microbiome during advanced dental caries in children, revealing novel taxa and co-occurrences with host molecules.</title>
        <authorList>
            <person name="Baker J.L."/>
            <person name="Morton J.T."/>
            <person name="Dinis M."/>
            <person name="Alvarez R."/>
            <person name="Tran N.C."/>
            <person name="Knight R."/>
            <person name="Edlund A."/>
        </authorList>
    </citation>
    <scope>NUCLEOTIDE SEQUENCE</scope>
    <source>
        <strain evidence="2">JCVI_24_bin.2</strain>
    </source>
</reference>
<dbReference type="InterPro" id="IPR036291">
    <property type="entry name" value="NAD(P)-bd_dom_sf"/>
</dbReference>
<protein>
    <submittedName>
        <fullName evidence="2">3-hydroxyacyl-CoA dehydrogenase</fullName>
    </submittedName>
</protein>
<dbReference type="SUPFAM" id="SSF51735">
    <property type="entry name" value="NAD(P)-binding Rossmann-fold domains"/>
    <property type="match status" value="1"/>
</dbReference>
<comment type="caution">
    <text evidence="2">The sequence shown here is derived from an EMBL/GenBank/DDBJ whole genome shotgun (WGS) entry which is preliminary data.</text>
</comment>
<proteinExistence type="predicted"/>
<evidence type="ECO:0000313" key="2">
    <source>
        <dbReference type="EMBL" id="MBF1283286.1"/>
    </source>
</evidence>
<dbReference type="Gene3D" id="3.40.50.720">
    <property type="entry name" value="NAD(P)-binding Rossmann-like Domain"/>
    <property type="match status" value="1"/>
</dbReference>
<dbReference type="Pfam" id="PF02737">
    <property type="entry name" value="3HCDH_N"/>
    <property type="match status" value="1"/>
</dbReference>
<dbReference type="EMBL" id="JABZRD010000082">
    <property type="protein sequence ID" value="MBF1283286.1"/>
    <property type="molecule type" value="Genomic_DNA"/>
</dbReference>
<accession>A0A930DQI7</accession>